<gene>
    <name evidence="2" type="ORF">PXEA_LOCUS13898</name>
</gene>
<reference evidence="2" key="1">
    <citation type="submission" date="2018-11" db="EMBL/GenBank/DDBJ databases">
        <authorList>
            <consortium name="Pathogen Informatics"/>
        </authorList>
    </citation>
    <scope>NUCLEOTIDE SEQUENCE</scope>
</reference>
<comment type="caution">
    <text evidence="2">The sequence shown here is derived from an EMBL/GenBank/DDBJ whole genome shotgun (WGS) entry which is preliminary data.</text>
</comment>
<accession>A0A448WUB2</accession>
<evidence type="ECO:0000313" key="2">
    <source>
        <dbReference type="EMBL" id="VEL20458.1"/>
    </source>
</evidence>
<dbReference type="EMBL" id="CAAALY010046553">
    <property type="protein sequence ID" value="VEL20458.1"/>
    <property type="molecule type" value="Genomic_DNA"/>
</dbReference>
<protein>
    <submittedName>
        <fullName evidence="2">Uncharacterized protein</fullName>
    </submittedName>
</protein>
<dbReference type="Proteomes" id="UP000784294">
    <property type="component" value="Unassembled WGS sequence"/>
</dbReference>
<sequence>MPMAPFLPSLLHLNDPPLMILPTSPSCSASTSAPAAKSLASVNGLARSDSRIGPNSPATHSPAPGKIEKNANIYLMGSQVIESGPESPFGSEETANISPDSISPKPSIIPINAFATSSPSTPLLFEATSSISSPRPSHVTDYNASTVPGSSSSSPSINSSCQVGLNCNFTGATEPFSGHLESQLSEPAGIKRQKAVTCTAEMMLAASVSAATAAAVSNGQQYGQSMMINEFDFSWNFEPKDVGMYI</sequence>
<proteinExistence type="predicted"/>
<organism evidence="2 3">
    <name type="scientific">Protopolystoma xenopodis</name>
    <dbReference type="NCBI Taxonomy" id="117903"/>
    <lineage>
        <taxon>Eukaryota</taxon>
        <taxon>Metazoa</taxon>
        <taxon>Spiralia</taxon>
        <taxon>Lophotrochozoa</taxon>
        <taxon>Platyhelminthes</taxon>
        <taxon>Monogenea</taxon>
        <taxon>Polyopisthocotylea</taxon>
        <taxon>Polystomatidea</taxon>
        <taxon>Polystomatidae</taxon>
        <taxon>Protopolystoma</taxon>
    </lineage>
</organism>
<evidence type="ECO:0000256" key="1">
    <source>
        <dbReference type="SAM" id="MobiDB-lite"/>
    </source>
</evidence>
<name>A0A448WUB2_9PLAT</name>
<evidence type="ECO:0000313" key="3">
    <source>
        <dbReference type="Proteomes" id="UP000784294"/>
    </source>
</evidence>
<keyword evidence="3" id="KW-1185">Reference proteome</keyword>
<dbReference type="AlphaFoldDB" id="A0A448WUB2"/>
<feature type="region of interest" description="Disordered" evidence="1">
    <location>
        <begin position="40"/>
        <end position="66"/>
    </location>
</feature>